<dbReference type="InterPro" id="IPR036291">
    <property type="entry name" value="NAD(P)-bd_dom_sf"/>
</dbReference>
<dbReference type="OrthoDB" id="1933717at2759"/>
<accession>A0A1I8NZU9</accession>
<dbReference type="PANTHER" id="PTHR43115:SF4">
    <property type="entry name" value="DEHYDROGENASE_REDUCTASE SDR FAMILY MEMBER 11"/>
    <property type="match status" value="1"/>
</dbReference>
<dbReference type="AlphaFoldDB" id="A0A1I8NZU9"/>
<evidence type="ECO:0000256" key="1">
    <source>
        <dbReference type="ARBA" id="ARBA00006484"/>
    </source>
</evidence>
<dbReference type="SUPFAM" id="SSF51735">
    <property type="entry name" value="NAD(P)-binding Rossmann-fold domains"/>
    <property type="match status" value="1"/>
</dbReference>
<keyword evidence="5" id="KW-1185">Reference proteome</keyword>
<dbReference type="Pfam" id="PF00106">
    <property type="entry name" value="adh_short"/>
    <property type="match status" value="1"/>
</dbReference>
<dbReference type="InterPro" id="IPR002347">
    <property type="entry name" value="SDR_fam"/>
</dbReference>
<evidence type="ECO:0000313" key="5">
    <source>
        <dbReference type="Proteomes" id="UP000095300"/>
    </source>
</evidence>
<dbReference type="VEuPathDB" id="VectorBase:SCAU003545"/>
<evidence type="ECO:0000256" key="3">
    <source>
        <dbReference type="RuleBase" id="RU000363"/>
    </source>
</evidence>
<dbReference type="Gene3D" id="3.40.50.720">
    <property type="entry name" value="NAD(P)-binding Rossmann-like Domain"/>
    <property type="match status" value="1"/>
</dbReference>
<dbReference type="PRINTS" id="PR00080">
    <property type="entry name" value="SDRFAMILY"/>
</dbReference>
<sequence>MCDKQCFKVLLSNQHLISQCLEKSKSSKMERWMKRIAVITGASSGIGATIAKDLLVSGLIVVGLARRKFRIEEYKKDLPENLQANLYAVHCDVSNLQSITDAFDWIEANLGCIDILINNAGIFKLGALSAMDLNIIQNTLQVNVMGVVACTQRAFRSMKRRNFDGHVIIINSTLGHNIPCLPDMEIWSIYPATKYALTAITEIYRQEFRGLGTKVKVTSISPGLTDTEMVDDIWKNEAKMLRAEDIAQCVHYALSTPPHVHIHELIVQSL</sequence>
<proteinExistence type="inferred from homology"/>
<dbReference type="FunFam" id="3.40.50.720:FF:000047">
    <property type="entry name" value="NADP-dependent L-serine/L-allo-threonine dehydrogenase"/>
    <property type="match status" value="1"/>
</dbReference>
<evidence type="ECO:0000256" key="2">
    <source>
        <dbReference type="ARBA" id="ARBA00023002"/>
    </source>
</evidence>
<name>A0A1I8NZU9_STOCA</name>
<dbReference type="KEGG" id="scac:106093666"/>
<protein>
    <recommendedName>
        <fullName evidence="6">Dehydrogenase</fullName>
    </recommendedName>
</protein>
<evidence type="ECO:0008006" key="6">
    <source>
        <dbReference type="Google" id="ProtNLM"/>
    </source>
</evidence>
<dbReference type="InterPro" id="IPR020904">
    <property type="entry name" value="Sc_DH/Rdtase_CS"/>
</dbReference>
<dbReference type="PANTHER" id="PTHR43115">
    <property type="entry name" value="DEHYDROGENASE/REDUCTASE SDR FAMILY MEMBER 11"/>
    <property type="match status" value="1"/>
</dbReference>
<dbReference type="PRINTS" id="PR00081">
    <property type="entry name" value="GDHRDH"/>
</dbReference>
<keyword evidence="2" id="KW-0560">Oxidoreductase</keyword>
<comment type="similarity">
    <text evidence="1 3">Belongs to the short-chain dehydrogenases/reductases (SDR) family.</text>
</comment>
<dbReference type="Proteomes" id="UP000095300">
    <property type="component" value="Unassembled WGS sequence"/>
</dbReference>
<organism evidence="4 5">
    <name type="scientific">Stomoxys calcitrans</name>
    <name type="common">Stable fly</name>
    <name type="synonym">Conops calcitrans</name>
    <dbReference type="NCBI Taxonomy" id="35570"/>
    <lineage>
        <taxon>Eukaryota</taxon>
        <taxon>Metazoa</taxon>
        <taxon>Ecdysozoa</taxon>
        <taxon>Arthropoda</taxon>
        <taxon>Hexapoda</taxon>
        <taxon>Insecta</taxon>
        <taxon>Pterygota</taxon>
        <taxon>Neoptera</taxon>
        <taxon>Endopterygota</taxon>
        <taxon>Diptera</taxon>
        <taxon>Brachycera</taxon>
        <taxon>Muscomorpha</taxon>
        <taxon>Muscoidea</taxon>
        <taxon>Muscidae</taxon>
        <taxon>Stomoxys</taxon>
    </lineage>
</organism>
<dbReference type="STRING" id="35570.A0A1I8NZU9"/>
<evidence type="ECO:0000313" key="4">
    <source>
        <dbReference type="EnsemblMetazoa" id="SCAU003545-PA"/>
    </source>
</evidence>
<reference evidence="4" key="1">
    <citation type="submission" date="2020-05" db="UniProtKB">
        <authorList>
            <consortium name="EnsemblMetazoa"/>
        </authorList>
    </citation>
    <scope>IDENTIFICATION</scope>
    <source>
        <strain evidence="4">USDA</strain>
    </source>
</reference>
<dbReference type="PROSITE" id="PS00061">
    <property type="entry name" value="ADH_SHORT"/>
    <property type="match status" value="1"/>
</dbReference>
<gene>
    <name evidence="4" type="primary">106093666</name>
</gene>
<dbReference type="GO" id="GO:0016616">
    <property type="term" value="F:oxidoreductase activity, acting on the CH-OH group of donors, NAD or NADP as acceptor"/>
    <property type="evidence" value="ECO:0007669"/>
    <property type="project" value="UniProtKB-ARBA"/>
</dbReference>
<dbReference type="EnsemblMetazoa" id="SCAU003545-RA">
    <property type="protein sequence ID" value="SCAU003545-PA"/>
    <property type="gene ID" value="SCAU003545"/>
</dbReference>